<accession>A0A131YC28</accession>
<sequence length="94" mass="10369">MKSELLCICFLSLLLEISECGLPPARQRGPLPGCTFDCPPDAHHGQACGPGCVCLQDMYNLLAFACVHRSSVVPHNVRLPPPPPRRRRRPLRGK</sequence>
<name>A0A131YC28_RHIAP</name>
<evidence type="ECO:0008006" key="4">
    <source>
        <dbReference type="Google" id="ProtNLM"/>
    </source>
</evidence>
<evidence type="ECO:0000256" key="1">
    <source>
        <dbReference type="SAM" id="MobiDB-lite"/>
    </source>
</evidence>
<protein>
    <recommendedName>
        <fullName evidence="4">Secreted protein</fullName>
    </recommendedName>
</protein>
<evidence type="ECO:0000256" key="2">
    <source>
        <dbReference type="SAM" id="SignalP"/>
    </source>
</evidence>
<organism evidence="3">
    <name type="scientific">Rhipicephalus appendiculatus</name>
    <name type="common">Brown ear tick</name>
    <dbReference type="NCBI Taxonomy" id="34631"/>
    <lineage>
        <taxon>Eukaryota</taxon>
        <taxon>Metazoa</taxon>
        <taxon>Ecdysozoa</taxon>
        <taxon>Arthropoda</taxon>
        <taxon>Chelicerata</taxon>
        <taxon>Arachnida</taxon>
        <taxon>Acari</taxon>
        <taxon>Parasitiformes</taxon>
        <taxon>Ixodida</taxon>
        <taxon>Ixodoidea</taxon>
        <taxon>Ixodidae</taxon>
        <taxon>Rhipicephalinae</taxon>
        <taxon>Rhipicephalus</taxon>
        <taxon>Rhipicephalus</taxon>
    </lineage>
</organism>
<proteinExistence type="predicted"/>
<reference evidence="3" key="1">
    <citation type="journal article" date="2016" name="Ticks Tick Borne Dis.">
        <title>De novo assembly and annotation of the salivary gland transcriptome of Rhipicephalus appendiculatus male and female ticks during blood feeding.</title>
        <authorList>
            <person name="de Castro M.H."/>
            <person name="de Klerk D."/>
            <person name="Pienaar R."/>
            <person name="Latif A.A."/>
            <person name="Rees D.J."/>
            <person name="Mans B.J."/>
        </authorList>
    </citation>
    <scope>NUCLEOTIDE SEQUENCE</scope>
    <source>
        <tissue evidence="3">Salivary glands</tissue>
    </source>
</reference>
<evidence type="ECO:0000313" key="3">
    <source>
        <dbReference type="EMBL" id="JAP76088.1"/>
    </source>
</evidence>
<feature type="region of interest" description="Disordered" evidence="1">
    <location>
        <begin position="74"/>
        <end position="94"/>
    </location>
</feature>
<feature type="chain" id="PRO_5007284613" description="Secreted protein" evidence="2">
    <location>
        <begin position="21"/>
        <end position="94"/>
    </location>
</feature>
<keyword evidence="2" id="KW-0732">Signal</keyword>
<feature type="signal peptide" evidence="2">
    <location>
        <begin position="1"/>
        <end position="20"/>
    </location>
</feature>
<feature type="compositionally biased region" description="Basic residues" evidence="1">
    <location>
        <begin position="84"/>
        <end position="94"/>
    </location>
</feature>
<dbReference type="EMBL" id="GEDV01012469">
    <property type="protein sequence ID" value="JAP76088.1"/>
    <property type="molecule type" value="Transcribed_RNA"/>
</dbReference>
<dbReference type="AlphaFoldDB" id="A0A131YC28"/>